<keyword evidence="2" id="KW-1185">Reference proteome</keyword>
<proteinExistence type="predicted"/>
<dbReference type="AlphaFoldDB" id="A0A9Q0BIR7"/>
<evidence type="ECO:0000313" key="1">
    <source>
        <dbReference type="EMBL" id="KAI8033411.1"/>
    </source>
</evidence>
<organism evidence="1 2">
    <name type="scientific">Drosophila gunungcola</name>
    <name type="common">fruit fly</name>
    <dbReference type="NCBI Taxonomy" id="103775"/>
    <lineage>
        <taxon>Eukaryota</taxon>
        <taxon>Metazoa</taxon>
        <taxon>Ecdysozoa</taxon>
        <taxon>Arthropoda</taxon>
        <taxon>Hexapoda</taxon>
        <taxon>Insecta</taxon>
        <taxon>Pterygota</taxon>
        <taxon>Neoptera</taxon>
        <taxon>Endopterygota</taxon>
        <taxon>Diptera</taxon>
        <taxon>Brachycera</taxon>
        <taxon>Muscomorpha</taxon>
        <taxon>Ephydroidea</taxon>
        <taxon>Drosophilidae</taxon>
        <taxon>Drosophila</taxon>
        <taxon>Sophophora</taxon>
    </lineage>
</organism>
<protein>
    <submittedName>
        <fullName evidence="1">Uncharacterized protein</fullName>
    </submittedName>
</protein>
<dbReference type="Proteomes" id="UP001059596">
    <property type="component" value="Unassembled WGS sequence"/>
</dbReference>
<evidence type="ECO:0000313" key="2">
    <source>
        <dbReference type="Proteomes" id="UP001059596"/>
    </source>
</evidence>
<comment type="caution">
    <text evidence="1">The sequence shown here is derived from an EMBL/GenBank/DDBJ whole genome shotgun (WGS) entry which is preliminary data.</text>
</comment>
<gene>
    <name evidence="1" type="ORF">M5D96_013832</name>
</gene>
<sequence>MGLAPPTSRIAVHPLLPASSNFKHGINHNLAPRKNIFKEIDETRSIIETNFFSS</sequence>
<accession>A0A9Q0BIR7</accession>
<reference evidence="1" key="1">
    <citation type="journal article" date="2023" name="Genome Biol. Evol.">
        <title>Long-read-based Genome Assembly of Drosophila gunungcola Reveals Fewer Chemosensory Genes in Flower-breeding Species.</title>
        <authorList>
            <person name="Negi A."/>
            <person name="Liao B.Y."/>
            <person name="Yeh S.D."/>
        </authorList>
    </citation>
    <scope>NUCLEOTIDE SEQUENCE</scope>
    <source>
        <strain evidence="1">Sukarami</strain>
    </source>
</reference>
<dbReference type="EMBL" id="JAMKOV010000140">
    <property type="protein sequence ID" value="KAI8033411.1"/>
    <property type="molecule type" value="Genomic_DNA"/>
</dbReference>
<name>A0A9Q0BIR7_9MUSC</name>